<dbReference type="PROSITE" id="PS51257">
    <property type="entry name" value="PROKAR_LIPOPROTEIN"/>
    <property type="match status" value="1"/>
</dbReference>
<comment type="caution">
    <text evidence="1">The sequence shown here is derived from an EMBL/GenBank/DDBJ whole genome shotgun (WGS) entry which is preliminary data.</text>
</comment>
<evidence type="ECO:0000313" key="2">
    <source>
        <dbReference type="Proteomes" id="UP000229699"/>
    </source>
</evidence>
<reference evidence="1 2" key="1">
    <citation type="submission" date="2017-09" db="EMBL/GenBank/DDBJ databases">
        <title>Depth-based differentiation of microbial function through sediment-hosted aquifers and enrichment of novel symbionts in the deep terrestrial subsurface.</title>
        <authorList>
            <person name="Probst A.J."/>
            <person name="Ladd B."/>
            <person name="Jarett J.K."/>
            <person name="Geller-Mcgrath D.E."/>
            <person name="Sieber C.M."/>
            <person name="Emerson J.B."/>
            <person name="Anantharaman K."/>
            <person name="Thomas B.C."/>
            <person name="Malmstrom R."/>
            <person name="Stieglmeier M."/>
            <person name="Klingl A."/>
            <person name="Woyke T."/>
            <person name="Ryan C.M."/>
            <person name="Banfield J.F."/>
        </authorList>
    </citation>
    <scope>NUCLEOTIDE SEQUENCE [LARGE SCALE GENOMIC DNA]</scope>
    <source>
        <strain evidence="1">CG22_combo_CG10-13_8_21_14_all_34_12</strain>
    </source>
</reference>
<dbReference type="EMBL" id="PCTC01000068">
    <property type="protein sequence ID" value="PIP63313.1"/>
    <property type="molecule type" value="Genomic_DNA"/>
</dbReference>
<accession>A0A2H0C047</accession>
<sequence>MNRHGRLINGILIATMLLSGCAGKEAVATSIPLTERQIIQLGLMYLALVPPKCLPNDLSLVHFSSNFLDSVDSKGMITVATTSYTPQGVDIGFSETDRLQDVDYVRSFLAHEIAHACPVAVESGKIEPEQEIAVKDNVRVVRRIQDQYNQSPFLDLTFETETFFGTQKKYMPLEEMFAYYFGQVIIENKYGPNSNELIFMRYYNAYPTVAETFKNLFNSSGTSFEEISDMKSRADAKSIISALSAGLDKIGVNYGVQAQYSNDQLSRNYHLLNFLLGTYRFDEINQDKTKTYGTMFDSLSNYFFGQSQFDITPDQRERINNIIEELLLGHTINTNLDLNHPKIVNNRVVFLKPKNEDVRVRSPALNDKGINPNFSGLTGLRRQNAAFRVENLNHQRNFLTVPN</sequence>
<organism evidence="1 2">
    <name type="scientific">Candidatus Roizmanbacteria bacterium CG22_combo_CG10-13_8_21_14_all_34_12</name>
    <dbReference type="NCBI Taxonomy" id="1974860"/>
    <lineage>
        <taxon>Bacteria</taxon>
        <taxon>Candidatus Roizmaniibacteriota</taxon>
    </lineage>
</organism>
<protein>
    <submittedName>
        <fullName evidence="1">Uncharacterized protein</fullName>
    </submittedName>
</protein>
<evidence type="ECO:0000313" key="1">
    <source>
        <dbReference type="EMBL" id="PIP63313.1"/>
    </source>
</evidence>
<name>A0A2H0C047_9BACT</name>
<dbReference type="AlphaFoldDB" id="A0A2H0C047"/>
<dbReference type="Proteomes" id="UP000229699">
    <property type="component" value="Unassembled WGS sequence"/>
</dbReference>
<gene>
    <name evidence="1" type="ORF">COW97_03235</name>
</gene>
<proteinExistence type="predicted"/>